<organism evidence="5 6">
    <name type="scientific">Ruthenibacterium lactatiformans</name>
    <dbReference type="NCBI Taxonomy" id="1550024"/>
    <lineage>
        <taxon>Bacteria</taxon>
        <taxon>Bacillati</taxon>
        <taxon>Bacillota</taxon>
        <taxon>Clostridia</taxon>
        <taxon>Eubacteriales</taxon>
        <taxon>Oscillospiraceae</taxon>
        <taxon>Ruthenibacterium</taxon>
    </lineage>
</organism>
<evidence type="ECO:0000256" key="2">
    <source>
        <dbReference type="ARBA" id="ARBA00023004"/>
    </source>
</evidence>
<dbReference type="PROSITE" id="PS00198">
    <property type="entry name" value="4FE4S_FER_1"/>
    <property type="match status" value="1"/>
</dbReference>
<evidence type="ECO:0000259" key="4">
    <source>
        <dbReference type="PROSITE" id="PS51379"/>
    </source>
</evidence>
<evidence type="ECO:0000313" key="6">
    <source>
        <dbReference type="Proteomes" id="UP000449193"/>
    </source>
</evidence>
<keyword evidence="2" id="KW-0408">Iron</keyword>
<dbReference type="GO" id="GO:0051536">
    <property type="term" value="F:iron-sulfur cluster binding"/>
    <property type="evidence" value="ECO:0007669"/>
    <property type="project" value="UniProtKB-KW"/>
</dbReference>
<dbReference type="PROSITE" id="PS51379">
    <property type="entry name" value="4FE4S_FER_2"/>
    <property type="match status" value="2"/>
</dbReference>
<accession>A0A6I3QAN0</accession>
<feature type="domain" description="4Fe-4S ferredoxin-type" evidence="4">
    <location>
        <begin position="1"/>
        <end position="31"/>
    </location>
</feature>
<dbReference type="Pfam" id="PF12838">
    <property type="entry name" value="Fer4_7"/>
    <property type="match status" value="1"/>
</dbReference>
<sequence length="407" mass="46477">MLTEICPLDECTGCASCASICPKQAIKMVADKHGFFHPEINQDQCVGCGLCVKHCHIRENKKCTTDTKLIYGVQAKDERIRRESSSGGVVPVLARYFLQKNQAVVGAIFDSEFNVYEDICFTEDEYKSKGFIRSKYVQSETRECFTKVKKALSMGKEVLFIGTPCQVAAIKVFTGAPEKLYTVDFVCHGGPSPKVFHEYLNYQKNKYKSDIATVDFRIKKPSWSVSSIRLKFSNGKKYIGNMLEDPYCIAFTSNTILRQGCYQCKYAGPDRPGDITVCDFWGYKDKKDTLITDEKGTSVVIVNNEKGKQLFCELKDEFRVAERSFSEVSLSNEQLVRPNSPPKEKDQFWDDFDAGIPFNELQHRFFSPMTRKMSKKDYLLMAYGNTRIMRAIIQFYLTVDCKMKLDT</sequence>
<keyword evidence="1" id="KW-0479">Metal-binding</keyword>
<dbReference type="Pfam" id="PF04432">
    <property type="entry name" value="FrhB_FdhB_C"/>
    <property type="match status" value="1"/>
</dbReference>
<dbReference type="Proteomes" id="UP000449193">
    <property type="component" value="Unassembled WGS sequence"/>
</dbReference>
<evidence type="ECO:0000256" key="3">
    <source>
        <dbReference type="ARBA" id="ARBA00023014"/>
    </source>
</evidence>
<dbReference type="Gene3D" id="3.30.70.20">
    <property type="match status" value="1"/>
</dbReference>
<dbReference type="GO" id="GO:0046872">
    <property type="term" value="F:metal ion binding"/>
    <property type="evidence" value="ECO:0007669"/>
    <property type="project" value="UniProtKB-KW"/>
</dbReference>
<dbReference type="InterPro" id="IPR017900">
    <property type="entry name" value="4Fe4S_Fe_S_CS"/>
</dbReference>
<dbReference type="InterPro" id="IPR017896">
    <property type="entry name" value="4Fe4S_Fe-S-bd"/>
</dbReference>
<dbReference type="AlphaFoldDB" id="A0A6I3QAN0"/>
<name>A0A6I3QAN0_9FIRM</name>
<keyword evidence="3" id="KW-0411">Iron-sulfur</keyword>
<dbReference type="InterPro" id="IPR007525">
    <property type="entry name" value="FrhB_FdhB_C"/>
</dbReference>
<proteinExistence type="predicted"/>
<evidence type="ECO:0000313" key="5">
    <source>
        <dbReference type="EMBL" id="MTS53150.1"/>
    </source>
</evidence>
<protein>
    <submittedName>
        <fullName evidence="5">4Fe-4S dicluster domain-containing protein</fullName>
    </submittedName>
</protein>
<comment type="caution">
    <text evidence="5">The sequence shown here is derived from an EMBL/GenBank/DDBJ whole genome shotgun (WGS) entry which is preliminary data.</text>
</comment>
<dbReference type="PANTHER" id="PTHR43193:SF2">
    <property type="entry name" value="POLYFERREDOXIN PROTEIN FWDF"/>
    <property type="match status" value="1"/>
</dbReference>
<reference evidence="5 6" key="1">
    <citation type="journal article" date="2019" name="Nat. Med.">
        <title>A library of human gut bacterial isolates paired with longitudinal multiomics data enables mechanistic microbiome research.</title>
        <authorList>
            <person name="Poyet M."/>
            <person name="Groussin M."/>
            <person name="Gibbons S.M."/>
            <person name="Avila-Pacheco J."/>
            <person name="Jiang X."/>
            <person name="Kearney S.M."/>
            <person name="Perrotta A.R."/>
            <person name="Berdy B."/>
            <person name="Zhao S."/>
            <person name="Lieberman T.D."/>
            <person name="Swanson P.K."/>
            <person name="Smith M."/>
            <person name="Roesemann S."/>
            <person name="Alexander J.E."/>
            <person name="Rich S.A."/>
            <person name="Livny J."/>
            <person name="Vlamakis H."/>
            <person name="Clish C."/>
            <person name="Bullock K."/>
            <person name="Deik A."/>
            <person name="Scott J."/>
            <person name="Pierce K.A."/>
            <person name="Xavier R.J."/>
            <person name="Alm E.J."/>
        </authorList>
    </citation>
    <scope>NUCLEOTIDE SEQUENCE [LARGE SCALE GENOMIC DNA]</scope>
    <source>
        <strain evidence="5 6">BIOML-A7</strain>
    </source>
</reference>
<dbReference type="SUPFAM" id="SSF54862">
    <property type="entry name" value="4Fe-4S ferredoxins"/>
    <property type="match status" value="1"/>
</dbReference>
<dbReference type="RefSeq" id="WP_155201715.1">
    <property type="nucleotide sequence ID" value="NZ_WMZL01000030.1"/>
</dbReference>
<dbReference type="PANTHER" id="PTHR43193">
    <property type="match status" value="1"/>
</dbReference>
<dbReference type="EMBL" id="WMZR01000037">
    <property type="protein sequence ID" value="MTS53150.1"/>
    <property type="molecule type" value="Genomic_DNA"/>
</dbReference>
<feature type="domain" description="4Fe-4S ferredoxin-type" evidence="4">
    <location>
        <begin position="36"/>
        <end position="66"/>
    </location>
</feature>
<gene>
    <name evidence="5" type="ORF">GMD52_16665</name>
</gene>
<evidence type="ECO:0000256" key="1">
    <source>
        <dbReference type="ARBA" id="ARBA00022723"/>
    </source>
</evidence>
<dbReference type="InterPro" id="IPR052977">
    <property type="entry name" value="Polyferredoxin-like_ET"/>
</dbReference>